<name>A0A1X2GS90_9FUNG</name>
<organism evidence="2 3">
    <name type="scientific">Hesseltinella vesiculosa</name>
    <dbReference type="NCBI Taxonomy" id="101127"/>
    <lineage>
        <taxon>Eukaryota</taxon>
        <taxon>Fungi</taxon>
        <taxon>Fungi incertae sedis</taxon>
        <taxon>Mucoromycota</taxon>
        <taxon>Mucoromycotina</taxon>
        <taxon>Mucoromycetes</taxon>
        <taxon>Mucorales</taxon>
        <taxon>Cunninghamellaceae</taxon>
        <taxon>Hesseltinella</taxon>
    </lineage>
</organism>
<dbReference type="PANTHER" id="PTHR16291:SF0">
    <property type="entry name" value="NUCLEAR CAP-BINDING PROTEIN SUBUNIT 3"/>
    <property type="match status" value="1"/>
</dbReference>
<sequence length="303" mass="34303">MSEDVVDMELDIPLDENIDLDFDPEQVAKELGLDIQNDSTFPPTTQPQQQDHNPEGTSSIYSLDDPNARPEAILLHGVDDMSTAEIKVYCQSTALSKVEWVDDSSCVLVFTNTDEAMQAALLLLQEPTSWPSSTLLPSKPFERPVPDNGDQPAQEENPLMPPVKPVIKSLSIRSAKLTDVKTKGSRERSRYYLFHGSDNSTVKKDHHPSVFDRLGPRRSSHRQRPYDRHDRRDRRRRNDGEEGGRRDDYGRHRHRSSRPRSDSASRNHLDDAKPVEIPEHLKQRLGSAVQDSQQPDPTSDPSS</sequence>
<comment type="caution">
    <text evidence="2">The sequence shown here is derived from an EMBL/GenBank/DDBJ whole genome shotgun (WGS) entry which is preliminary data.</text>
</comment>
<feature type="compositionally biased region" description="Low complexity" evidence="1">
    <location>
        <begin position="290"/>
        <end position="303"/>
    </location>
</feature>
<evidence type="ECO:0000313" key="2">
    <source>
        <dbReference type="EMBL" id="ORX60366.1"/>
    </source>
</evidence>
<feature type="compositionally biased region" description="Low complexity" evidence="1">
    <location>
        <begin position="40"/>
        <end position="50"/>
    </location>
</feature>
<feature type="region of interest" description="Disordered" evidence="1">
    <location>
        <begin position="29"/>
        <end position="65"/>
    </location>
</feature>
<dbReference type="Pfam" id="PF10309">
    <property type="entry name" value="NCBP3"/>
    <property type="match status" value="1"/>
</dbReference>
<feature type="region of interest" description="Disordered" evidence="1">
    <location>
        <begin position="133"/>
        <end position="162"/>
    </location>
</feature>
<dbReference type="EMBL" id="MCGT01000004">
    <property type="protein sequence ID" value="ORX60366.1"/>
    <property type="molecule type" value="Genomic_DNA"/>
</dbReference>
<feature type="compositionally biased region" description="Basic and acidic residues" evidence="1">
    <location>
        <begin position="201"/>
        <end position="210"/>
    </location>
</feature>
<proteinExistence type="predicted"/>
<feature type="region of interest" description="Disordered" evidence="1">
    <location>
        <begin position="198"/>
        <end position="303"/>
    </location>
</feature>
<feature type="compositionally biased region" description="Basic and acidic residues" evidence="1">
    <location>
        <begin position="224"/>
        <end position="250"/>
    </location>
</feature>
<reference evidence="2 3" key="1">
    <citation type="submission" date="2016-07" db="EMBL/GenBank/DDBJ databases">
        <title>Pervasive Adenine N6-methylation of Active Genes in Fungi.</title>
        <authorList>
            <consortium name="DOE Joint Genome Institute"/>
            <person name="Mondo S.J."/>
            <person name="Dannebaum R.O."/>
            <person name="Kuo R.C."/>
            <person name="Labutti K."/>
            <person name="Haridas S."/>
            <person name="Kuo A."/>
            <person name="Salamov A."/>
            <person name="Ahrendt S.R."/>
            <person name="Lipzen A."/>
            <person name="Sullivan W."/>
            <person name="Andreopoulos W.B."/>
            <person name="Clum A."/>
            <person name="Lindquist E."/>
            <person name="Daum C."/>
            <person name="Ramamoorthy G.K."/>
            <person name="Gryganskyi A."/>
            <person name="Culley D."/>
            <person name="Magnuson J.K."/>
            <person name="James T.Y."/>
            <person name="O'Malley M.A."/>
            <person name="Stajich J.E."/>
            <person name="Spatafora J.W."/>
            <person name="Visel A."/>
            <person name="Grigoriev I.V."/>
        </authorList>
    </citation>
    <scope>NUCLEOTIDE SEQUENCE [LARGE SCALE GENOMIC DNA]</scope>
    <source>
        <strain evidence="2 3">NRRL 3301</strain>
    </source>
</reference>
<evidence type="ECO:0000313" key="3">
    <source>
        <dbReference type="Proteomes" id="UP000242146"/>
    </source>
</evidence>
<keyword evidence="3" id="KW-1185">Reference proteome</keyword>
<dbReference type="GO" id="GO:0005634">
    <property type="term" value="C:nucleus"/>
    <property type="evidence" value="ECO:0007669"/>
    <property type="project" value="TreeGrafter"/>
</dbReference>
<dbReference type="InterPro" id="IPR019416">
    <property type="entry name" value="NCBP3"/>
</dbReference>
<dbReference type="OrthoDB" id="422106at2759"/>
<feature type="compositionally biased region" description="Basic and acidic residues" evidence="1">
    <location>
        <begin position="259"/>
        <end position="282"/>
    </location>
</feature>
<dbReference type="GO" id="GO:0003729">
    <property type="term" value="F:mRNA binding"/>
    <property type="evidence" value="ECO:0007669"/>
    <property type="project" value="InterPro"/>
</dbReference>
<accession>A0A1X2GS90</accession>
<dbReference type="AlphaFoldDB" id="A0A1X2GS90"/>
<protein>
    <submittedName>
        <fullName evidence="2">Uncharacterized protein</fullName>
    </submittedName>
</protein>
<evidence type="ECO:0000256" key="1">
    <source>
        <dbReference type="SAM" id="MobiDB-lite"/>
    </source>
</evidence>
<dbReference type="STRING" id="101127.A0A1X2GS90"/>
<gene>
    <name evidence="2" type="ORF">DM01DRAFT_1404648</name>
</gene>
<dbReference type="Proteomes" id="UP000242146">
    <property type="component" value="Unassembled WGS sequence"/>
</dbReference>
<dbReference type="PANTHER" id="PTHR16291">
    <property type="entry name" value="NUCLEAR CAP-BINDING PROTEIN SUBUNIT 3"/>
    <property type="match status" value="1"/>
</dbReference>
<dbReference type="GO" id="GO:0000340">
    <property type="term" value="F:RNA 7-methylguanosine cap binding"/>
    <property type="evidence" value="ECO:0007669"/>
    <property type="project" value="InterPro"/>
</dbReference>